<dbReference type="EMBL" id="BMDG01000009">
    <property type="protein sequence ID" value="GGI09614.1"/>
    <property type="molecule type" value="Genomic_DNA"/>
</dbReference>
<protein>
    <recommendedName>
        <fullName evidence="5">LPXTG-motif cell wall anchor domain protein</fullName>
    </recommendedName>
</protein>
<evidence type="ECO:0000313" key="4">
    <source>
        <dbReference type="Proteomes" id="UP000632535"/>
    </source>
</evidence>
<feature type="transmembrane region" description="Helical" evidence="2">
    <location>
        <begin position="790"/>
        <end position="808"/>
    </location>
</feature>
<evidence type="ECO:0008006" key="5">
    <source>
        <dbReference type="Google" id="ProtNLM"/>
    </source>
</evidence>
<keyword evidence="4" id="KW-1185">Reference proteome</keyword>
<gene>
    <name evidence="3" type="ORF">GCM10007368_27060</name>
</gene>
<evidence type="ECO:0000256" key="1">
    <source>
        <dbReference type="SAM" id="MobiDB-lite"/>
    </source>
</evidence>
<sequence>MTLPEPHTESPAPQQGRRTVVHRAVAVVVALAMALAVSLVLVPDSEGAPKFNVRCDELVDGIEGVADLADLPGGGLPDAYDEKIDDYEYKNPAEQFRDRKAPTQAELDALKGSYEDFDPGTEDHLLRRWKAYDGEWGWERWRNTYIPAISNDSRGDGFHKNVAKRLKLGGADWMCEDNKLWKEKNLGYERRYDSVNRQHKIAYELKSGNSQLNMDQLRADRALRAQGWRVVYIFSKEPKPGQLRLLQQYGIEHTKLHSSAVPRNPQKSPSNAMNPPCKPGAQPSTLSTSAAACPRRSTAGPAKQLATESGRNAADAREAQRIRNDLSRDLRRPGFGAQRPGGIDWRSLELKYVSDDPKNDDYSYAFSADELPDDGEAEPGFGGEAALDLSSDALFTWLALDSSQFWVNLNPDTPETIVDKEFGTTDAGRVLLEADLEMKKSLTDLSNPETELGKKHWDSLERTEDGVICYDWTRLWIEPQPAKVRTDGDQLYILDAPLQVQIEPFEIDWTVPGEEPCTETAPKDMVERNTQRIVDDFEQPLEDYVNTAPEFADLRRVYTARVAAEWIKDRDAKRPGAFHDVIGSGDVSAWPARTDYDPQDVFDELMDVLQTVQYRYEYEHGSAEYYVEVMGGIELPDAPRDQTPKAEFERDHPKLPRTVQRARHDTGRVPVEAQPQDAVGTLAEGAETVAWLGGGTPLQAEEPGPDPTDPPGDGDGGGGGPGDGNGGGNGGGPGGNDGGPGGGAGDDDAGGGGRDSLPSRADGPSRAEAPPSDVVPSSGPMPATGFGDAWLVPAALVLVLAGLALVLVRRRWTGGR</sequence>
<dbReference type="Proteomes" id="UP000632535">
    <property type="component" value="Unassembled WGS sequence"/>
</dbReference>
<organism evidence="3 4">
    <name type="scientific">Isoptericola cucumis</name>
    <dbReference type="NCBI Taxonomy" id="1776856"/>
    <lineage>
        <taxon>Bacteria</taxon>
        <taxon>Bacillati</taxon>
        <taxon>Actinomycetota</taxon>
        <taxon>Actinomycetes</taxon>
        <taxon>Micrococcales</taxon>
        <taxon>Promicromonosporaceae</taxon>
        <taxon>Isoptericola</taxon>
    </lineage>
</organism>
<feature type="region of interest" description="Disordered" evidence="1">
    <location>
        <begin position="257"/>
        <end position="339"/>
    </location>
</feature>
<feature type="compositionally biased region" description="Gly residues" evidence="1">
    <location>
        <begin position="713"/>
        <end position="754"/>
    </location>
</feature>
<dbReference type="RefSeq" id="WP_188524250.1">
    <property type="nucleotide sequence ID" value="NZ_BMDG01000009.1"/>
</dbReference>
<keyword evidence="2" id="KW-1133">Transmembrane helix</keyword>
<feature type="region of interest" description="Disordered" evidence="1">
    <location>
        <begin position="636"/>
        <end position="666"/>
    </location>
</feature>
<evidence type="ECO:0000313" key="3">
    <source>
        <dbReference type="EMBL" id="GGI09614.1"/>
    </source>
</evidence>
<keyword evidence="2" id="KW-0812">Transmembrane</keyword>
<name>A0ABQ2B7P5_9MICO</name>
<reference evidence="4" key="1">
    <citation type="journal article" date="2019" name="Int. J. Syst. Evol. Microbiol.">
        <title>The Global Catalogue of Microorganisms (GCM) 10K type strain sequencing project: providing services to taxonomists for standard genome sequencing and annotation.</title>
        <authorList>
            <consortium name="The Broad Institute Genomics Platform"/>
            <consortium name="The Broad Institute Genome Sequencing Center for Infectious Disease"/>
            <person name="Wu L."/>
            <person name="Ma J."/>
        </authorList>
    </citation>
    <scope>NUCLEOTIDE SEQUENCE [LARGE SCALE GENOMIC DNA]</scope>
    <source>
        <strain evidence="4">CCM 8653</strain>
    </source>
</reference>
<feature type="compositionally biased region" description="Basic and acidic residues" evidence="1">
    <location>
        <begin position="314"/>
        <end position="332"/>
    </location>
</feature>
<keyword evidence="2" id="KW-0472">Membrane</keyword>
<proteinExistence type="predicted"/>
<feature type="compositionally biased region" description="Basic and acidic residues" evidence="1">
    <location>
        <begin position="637"/>
        <end position="654"/>
    </location>
</feature>
<feature type="transmembrane region" description="Helical" evidence="2">
    <location>
        <begin position="20"/>
        <end position="42"/>
    </location>
</feature>
<evidence type="ECO:0000256" key="2">
    <source>
        <dbReference type="SAM" id="Phobius"/>
    </source>
</evidence>
<accession>A0ABQ2B7P5</accession>
<comment type="caution">
    <text evidence="3">The sequence shown here is derived from an EMBL/GenBank/DDBJ whole genome shotgun (WGS) entry which is preliminary data.</text>
</comment>
<feature type="region of interest" description="Disordered" evidence="1">
    <location>
        <begin position="694"/>
        <end position="782"/>
    </location>
</feature>